<dbReference type="SMR" id="A2EIE1"/>
<keyword evidence="3" id="KW-1185">Reference proteome</keyword>
<dbReference type="InterPro" id="IPR042655">
    <property type="entry name" value="LRC72"/>
</dbReference>
<evidence type="ECO:0000313" key="2">
    <source>
        <dbReference type="EMBL" id="EAY07546.1"/>
    </source>
</evidence>
<dbReference type="EMBL" id="DS113397">
    <property type="protein sequence ID" value="EAY07546.1"/>
    <property type="molecule type" value="Genomic_DNA"/>
</dbReference>
<dbReference type="Gene3D" id="3.80.10.10">
    <property type="entry name" value="Ribonuclease Inhibitor"/>
    <property type="match status" value="1"/>
</dbReference>
<protein>
    <submittedName>
        <fullName evidence="2">Leucine Rich Repeat family protein</fullName>
    </submittedName>
</protein>
<dbReference type="eggNOG" id="ENOG502S82Y">
    <property type="taxonomic scope" value="Eukaryota"/>
</dbReference>
<reference evidence="2" key="2">
    <citation type="journal article" date="2007" name="Science">
        <title>Draft genome sequence of the sexually transmitted pathogen Trichomonas vaginalis.</title>
        <authorList>
            <person name="Carlton J.M."/>
            <person name="Hirt R.P."/>
            <person name="Silva J.C."/>
            <person name="Delcher A.L."/>
            <person name="Schatz M."/>
            <person name="Zhao Q."/>
            <person name="Wortman J.R."/>
            <person name="Bidwell S.L."/>
            <person name="Alsmark U.C.M."/>
            <person name="Besteiro S."/>
            <person name="Sicheritz-Ponten T."/>
            <person name="Noel C.J."/>
            <person name="Dacks J.B."/>
            <person name="Foster P.G."/>
            <person name="Simillion C."/>
            <person name="Van de Peer Y."/>
            <person name="Miranda-Saavedra D."/>
            <person name="Barton G.J."/>
            <person name="Westrop G.D."/>
            <person name="Mueller S."/>
            <person name="Dessi D."/>
            <person name="Fiori P.L."/>
            <person name="Ren Q."/>
            <person name="Paulsen I."/>
            <person name="Zhang H."/>
            <person name="Bastida-Corcuera F.D."/>
            <person name="Simoes-Barbosa A."/>
            <person name="Brown M.T."/>
            <person name="Hayes R.D."/>
            <person name="Mukherjee M."/>
            <person name="Okumura C.Y."/>
            <person name="Schneider R."/>
            <person name="Smith A.J."/>
            <person name="Vanacova S."/>
            <person name="Villalvazo M."/>
            <person name="Haas B.J."/>
            <person name="Pertea M."/>
            <person name="Feldblyum T.V."/>
            <person name="Utterback T.R."/>
            <person name="Shu C.L."/>
            <person name="Osoegawa K."/>
            <person name="de Jong P.J."/>
            <person name="Hrdy I."/>
            <person name="Horvathova L."/>
            <person name="Zubacova Z."/>
            <person name="Dolezal P."/>
            <person name="Malik S.B."/>
            <person name="Logsdon J.M. Jr."/>
            <person name="Henze K."/>
            <person name="Gupta A."/>
            <person name="Wang C.C."/>
            <person name="Dunne R.L."/>
            <person name="Upcroft J.A."/>
            <person name="Upcroft P."/>
            <person name="White O."/>
            <person name="Salzberg S.L."/>
            <person name="Tang P."/>
            <person name="Chiu C.-H."/>
            <person name="Lee Y.-S."/>
            <person name="Embley T.M."/>
            <person name="Coombs G.H."/>
            <person name="Mottram J.C."/>
            <person name="Tachezy J."/>
            <person name="Fraser-Liggett C.M."/>
            <person name="Johnson P.J."/>
        </authorList>
    </citation>
    <scope>NUCLEOTIDE SEQUENCE [LARGE SCALE GENOMIC DNA]</scope>
    <source>
        <strain evidence="2">G3</strain>
    </source>
</reference>
<dbReference type="Proteomes" id="UP000001542">
    <property type="component" value="Unassembled WGS sequence"/>
</dbReference>
<dbReference type="PROSITE" id="PS51450">
    <property type="entry name" value="LRR"/>
    <property type="match status" value="2"/>
</dbReference>
<dbReference type="KEGG" id="tva:4765437"/>
<evidence type="ECO:0000313" key="3">
    <source>
        <dbReference type="Proteomes" id="UP000001542"/>
    </source>
</evidence>
<proteinExistence type="predicted"/>
<dbReference type="InterPro" id="IPR032675">
    <property type="entry name" value="LRR_dom_sf"/>
</dbReference>
<evidence type="ECO:0000256" key="1">
    <source>
        <dbReference type="SAM" id="MobiDB-lite"/>
    </source>
</evidence>
<dbReference type="SUPFAM" id="SSF52058">
    <property type="entry name" value="L domain-like"/>
    <property type="match status" value="1"/>
</dbReference>
<dbReference type="STRING" id="5722.A2EIE1"/>
<dbReference type="VEuPathDB" id="TrichDB:TVAG_211850"/>
<dbReference type="AlphaFoldDB" id="A2EIE1"/>
<name>A2EIE1_TRIV3</name>
<feature type="compositionally biased region" description="Basic and acidic residues" evidence="1">
    <location>
        <begin position="218"/>
        <end position="235"/>
    </location>
</feature>
<dbReference type="PANTHER" id="PTHR46759:SF1">
    <property type="entry name" value="LEUCINE-RICH REPEAT-CONTAINING PROTEIN 72"/>
    <property type="match status" value="1"/>
</dbReference>
<dbReference type="SMART" id="SM00365">
    <property type="entry name" value="LRR_SD22"/>
    <property type="match status" value="3"/>
</dbReference>
<dbReference type="GO" id="GO:0015630">
    <property type="term" value="C:microtubule cytoskeleton"/>
    <property type="evidence" value="ECO:0000318"/>
    <property type="project" value="GO_Central"/>
</dbReference>
<gene>
    <name evidence="2" type="ORF">TVAG_211850</name>
</gene>
<dbReference type="InParanoid" id="A2EIE1"/>
<dbReference type="RefSeq" id="XP_001319769.1">
    <property type="nucleotide sequence ID" value="XM_001319734.1"/>
</dbReference>
<reference evidence="2" key="1">
    <citation type="submission" date="2006-10" db="EMBL/GenBank/DDBJ databases">
        <authorList>
            <person name="Amadeo P."/>
            <person name="Zhao Q."/>
            <person name="Wortman J."/>
            <person name="Fraser-Liggett C."/>
            <person name="Carlton J."/>
        </authorList>
    </citation>
    <scope>NUCLEOTIDE SEQUENCE</scope>
    <source>
        <strain evidence="2">G3</strain>
    </source>
</reference>
<dbReference type="OrthoDB" id="433501at2759"/>
<organism evidence="2 3">
    <name type="scientific">Trichomonas vaginalis (strain ATCC PRA-98 / G3)</name>
    <dbReference type="NCBI Taxonomy" id="412133"/>
    <lineage>
        <taxon>Eukaryota</taxon>
        <taxon>Metamonada</taxon>
        <taxon>Parabasalia</taxon>
        <taxon>Trichomonadida</taxon>
        <taxon>Trichomonadidae</taxon>
        <taxon>Trichomonas</taxon>
    </lineage>
</organism>
<sequence length="284" mass="33264">MEEIVLDRLGITSIEPDQLKLFPNLTVLYITHNKLKILNNLQPCIRLSFIDARNNQLSELDLKKQTFLRVLYLANNKFEYIENFMKQTSHLRNLEVLDLRGNEITQIKGYRAMMIDQFPNLETLDGIDITKSERIKNNVFQRSTTIQRKPQTMLEFLTSLPLSDADTVVSRRAGQIRVATELRLKKEEEERTKFARMQKEKFEALAHITRAPLPDSIGFKHEEKEEKNENHDEGKRRSRSRMYIKTSTFPEAAKDEGTKFFEYMNPKLPKIPTRACNEAVVYPK</sequence>
<feature type="region of interest" description="Disordered" evidence="1">
    <location>
        <begin position="215"/>
        <end position="242"/>
    </location>
</feature>
<accession>A2EIE1</accession>
<dbReference type="VEuPathDB" id="TrichDB:TVAGG3_0048720"/>
<dbReference type="InterPro" id="IPR001611">
    <property type="entry name" value="Leu-rich_rpt"/>
</dbReference>
<dbReference type="PANTHER" id="PTHR46759">
    <property type="entry name" value="LEUCINE-RICH REPEAT-CONTAINING PROTEIN 72"/>
    <property type="match status" value="1"/>
</dbReference>